<evidence type="ECO:0008006" key="4">
    <source>
        <dbReference type="Google" id="ProtNLM"/>
    </source>
</evidence>
<dbReference type="EMBL" id="BAAAZI010000007">
    <property type="protein sequence ID" value="GAA4139940.1"/>
    <property type="molecule type" value="Genomic_DNA"/>
</dbReference>
<dbReference type="Gene3D" id="3.40.720.10">
    <property type="entry name" value="Alkaline Phosphatase, subunit A"/>
    <property type="match status" value="1"/>
</dbReference>
<dbReference type="InterPro" id="IPR017850">
    <property type="entry name" value="Alkaline_phosphatase_core_sf"/>
</dbReference>
<dbReference type="Proteomes" id="UP001500101">
    <property type="component" value="Unassembled WGS sequence"/>
</dbReference>
<dbReference type="SUPFAM" id="SSF49899">
    <property type="entry name" value="Concanavalin A-like lectins/glucanases"/>
    <property type="match status" value="1"/>
</dbReference>
<dbReference type="Gene3D" id="2.60.120.200">
    <property type="match status" value="1"/>
</dbReference>
<name>A0ABP7YRQ9_9SPHI</name>
<keyword evidence="3" id="KW-1185">Reference proteome</keyword>
<dbReference type="Pfam" id="PF01663">
    <property type="entry name" value="Phosphodiest"/>
    <property type="match status" value="1"/>
</dbReference>
<feature type="signal peptide" evidence="1">
    <location>
        <begin position="1"/>
        <end position="20"/>
    </location>
</feature>
<dbReference type="InterPro" id="IPR002591">
    <property type="entry name" value="Phosphodiest/P_Trfase"/>
</dbReference>
<evidence type="ECO:0000313" key="2">
    <source>
        <dbReference type="EMBL" id="GAA4139940.1"/>
    </source>
</evidence>
<protein>
    <recommendedName>
        <fullName evidence="4">Type I phosphodiesterase/nucleotide pyrophosphatase</fullName>
    </recommendedName>
</protein>
<dbReference type="SUPFAM" id="SSF53649">
    <property type="entry name" value="Alkaline phosphatase-like"/>
    <property type="match status" value="1"/>
</dbReference>
<accession>A0ABP7YRQ9</accession>
<dbReference type="Pfam" id="PF13385">
    <property type="entry name" value="Laminin_G_3"/>
    <property type="match status" value="1"/>
</dbReference>
<comment type="caution">
    <text evidence="2">The sequence shown here is derived from an EMBL/GenBank/DDBJ whole genome shotgun (WGS) entry which is preliminary data.</text>
</comment>
<reference evidence="3" key="1">
    <citation type="journal article" date="2019" name="Int. J. Syst. Evol. Microbiol.">
        <title>The Global Catalogue of Microorganisms (GCM) 10K type strain sequencing project: providing services to taxonomists for standard genome sequencing and annotation.</title>
        <authorList>
            <consortium name="The Broad Institute Genomics Platform"/>
            <consortium name="The Broad Institute Genome Sequencing Center for Infectious Disease"/>
            <person name="Wu L."/>
            <person name="Ma J."/>
        </authorList>
    </citation>
    <scope>NUCLEOTIDE SEQUENCE [LARGE SCALE GENOMIC DNA]</scope>
    <source>
        <strain evidence="3">JCM 16704</strain>
    </source>
</reference>
<evidence type="ECO:0000313" key="3">
    <source>
        <dbReference type="Proteomes" id="UP001500101"/>
    </source>
</evidence>
<dbReference type="RefSeq" id="WP_344674427.1">
    <property type="nucleotide sequence ID" value="NZ_BAAAZI010000007.1"/>
</dbReference>
<organism evidence="2 3">
    <name type="scientific">Sphingobacterium kyonggiense</name>
    <dbReference type="NCBI Taxonomy" id="714075"/>
    <lineage>
        <taxon>Bacteria</taxon>
        <taxon>Pseudomonadati</taxon>
        <taxon>Bacteroidota</taxon>
        <taxon>Sphingobacteriia</taxon>
        <taxon>Sphingobacteriales</taxon>
        <taxon>Sphingobacteriaceae</taxon>
        <taxon>Sphingobacterium</taxon>
    </lineage>
</organism>
<keyword evidence="1" id="KW-0732">Signal</keyword>
<dbReference type="InterPro" id="IPR013320">
    <property type="entry name" value="ConA-like_dom_sf"/>
</dbReference>
<gene>
    <name evidence="2" type="ORF">GCM10022216_18610</name>
</gene>
<feature type="chain" id="PRO_5046494061" description="Type I phosphodiesterase/nucleotide pyrophosphatase" evidence="1">
    <location>
        <begin position="21"/>
        <end position="564"/>
    </location>
</feature>
<dbReference type="PROSITE" id="PS51257">
    <property type="entry name" value="PROKAR_LIPOPROTEIN"/>
    <property type="match status" value="1"/>
</dbReference>
<sequence>MKIYNKILTSICLLSALAIASCTKYDNPPPVFEELKDMTKAQRKVLLISIDGLSGPMLEKIAPPQISALKKNSKYAYNTIRTETPAAGWASILTGTALAKHQIVNNDFERDQNDDNHEHGDVTSYRNVLDYVTQYKTVKTAMVSPWDELRNYVKVADYAPIVNTDQAVKDSTIALIKNNKSLGTIYVNLRDVVKAGDQGGYSEENSSFKAAVLKSDEYVGEIINAMKARESYASEEWLVILTTNMGKQNTDIDDGFIMLYNPLFKEFKLEKSGFNPVQFDNKTGRATLHDPDNRYDAGETKSFTVQMDVKFNNPVPNGYSSFFSKSTNLGGQNITGWQWNFYPSNGQWAVTVGGSNNGGSGKQQINSPNNPGTGVWRNLIMTVEYVNASTRNLSLYMDGVHQATANISSRKSLSSLEDLRVGHRPGDNDVPTNFSAANLTYYNTALSATTIKDNFGLKDISKHPNFANIIGYWPMDEGTGSQFFTGIPGAPNLSLSGKYSWINLGENYPSGTVNLPVTSNISIPTTVNDIAPLTLYWMRIDVLSDFGMDGNSYLNNFELEFLND</sequence>
<evidence type="ECO:0000256" key="1">
    <source>
        <dbReference type="SAM" id="SignalP"/>
    </source>
</evidence>
<proteinExistence type="predicted"/>